<name>A0A7H0HA95_9ACTN</name>
<dbReference type="PANTHER" id="PTHR33507">
    <property type="entry name" value="INNER MEMBRANE PROTEIN YBBJ"/>
    <property type="match status" value="1"/>
</dbReference>
<dbReference type="AlphaFoldDB" id="A0A7H0HA95"/>
<accession>A0A7H0HA95</accession>
<organism evidence="7 8">
    <name type="scientific">Tessaracoccus defluvii</name>
    <dbReference type="NCBI Taxonomy" id="1285901"/>
    <lineage>
        <taxon>Bacteria</taxon>
        <taxon>Bacillati</taxon>
        <taxon>Actinomycetota</taxon>
        <taxon>Actinomycetes</taxon>
        <taxon>Propionibacteriales</taxon>
        <taxon>Propionibacteriaceae</taxon>
        <taxon>Tessaracoccus</taxon>
    </lineage>
</organism>
<dbReference type="PANTHER" id="PTHR33507:SF3">
    <property type="entry name" value="INNER MEMBRANE PROTEIN YBBJ"/>
    <property type="match status" value="1"/>
</dbReference>
<gene>
    <name evidence="7" type="ORF">H9L22_03490</name>
</gene>
<dbReference type="Proteomes" id="UP000516117">
    <property type="component" value="Chromosome"/>
</dbReference>
<keyword evidence="3 5" id="KW-1133">Transmembrane helix</keyword>
<evidence type="ECO:0000256" key="1">
    <source>
        <dbReference type="ARBA" id="ARBA00004141"/>
    </source>
</evidence>
<sequence length="122" mass="12825">MLASGALAGGVVALVFPGLFWLQIVVAVVVAVASLFLLRPTLLEKVRNAPGYRSSLDNLVGARGTVTALVGAETGEVKVSGQVWEARPYDPTITIEPGEPIEVFGLDGITLIVYPVHRSIEG</sequence>
<dbReference type="GO" id="GO:0005886">
    <property type="term" value="C:plasma membrane"/>
    <property type="evidence" value="ECO:0007669"/>
    <property type="project" value="TreeGrafter"/>
</dbReference>
<keyword evidence="4 5" id="KW-0472">Membrane</keyword>
<keyword evidence="8" id="KW-1185">Reference proteome</keyword>
<keyword evidence="2 5" id="KW-0812">Transmembrane</keyword>
<evidence type="ECO:0000256" key="2">
    <source>
        <dbReference type="ARBA" id="ARBA00022692"/>
    </source>
</evidence>
<dbReference type="Gene3D" id="2.40.50.140">
    <property type="entry name" value="Nucleic acid-binding proteins"/>
    <property type="match status" value="1"/>
</dbReference>
<dbReference type="KEGG" id="tdf:H9L22_03490"/>
<comment type="subcellular location">
    <subcellularLocation>
        <location evidence="1">Membrane</location>
        <topology evidence="1">Multi-pass membrane protein</topology>
    </subcellularLocation>
</comment>
<evidence type="ECO:0000313" key="7">
    <source>
        <dbReference type="EMBL" id="QNP57461.1"/>
    </source>
</evidence>
<dbReference type="SUPFAM" id="SSF141322">
    <property type="entry name" value="NfeD domain-like"/>
    <property type="match status" value="1"/>
</dbReference>
<dbReference type="InterPro" id="IPR052165">
    <property type="entry name" value="Membrane_assoc_protease"/>
</dbReference>
<feature type="transmembrane region" description="Helical" evidence="5">
    <location>
        <begin position="20"/>
        <end position="38"/>
    </location>
</feature>
<proteinExistence type="predicted"/>
<feature type="domain" description="NfeD-like C-terminal" evidence="6">
    <location>
        <begin position="57"/>
        <end position="115"/>
    </location>
</feature>
<dbReference type="InterPro" id="IPR002810">
    <property type="entry name" value="NfeD-like_C"/>
</dbReference>
<evidence type="ECO:0000259" key="6">
    <source>
        <dbReference type="Pfam" id="PF01957"/>
    </source>
</evidence>
<evidence type="ECO:0000256" key="3">
    <source>
        <dbReference type="ARBA" id="ARBA00022989"/>
    </source>
</evidence>
<reference evidence="7 8" key="1">
    <citation type="submission" date="2020-08" db="EMBL/GenBank/DDBJ databases">
        <title>Genome sequence of Tessaracoccus defluvii JCM 17540T.</title>
        <authorList>
            <person name="Hyun D.-W."/>
            <person name="Bae J.-W."/>
        </authorList>
    </citation>
    <scope>NUCLEOTIDE SEQUENCE [LARGE SCALE GENOMIC DNA]</scope>
    <source>
        <strain evidence="7 8">JCM 17540</strain>
    </source>
</reference>
<evidence type="ECO:0000256" key="4">
    <source>
        <dbReference type="ARBA" id="ARBA00023136"/>
    </source>
</evidence>
<dbReference type="Pfam" id="PF01957">
    <property type="entry name" value="NfeD"/>
    <property type="match status" value="1"/>
</dbReference>
<dbReference type="EMBL" id="CP060789">
    <property type="protein sequence ID" value="QNP57461.1"/>
    <property type="molecule type" value="Genomic_DNA"/>
</dbReference>
<evidence type="ECO:0000256" key="5">
    <source>
        <dbReference type="SAM" id="Phobius"/>
    </source>
</evidence>
<evidence type="ECO:0000313" key="8">
    <source>
        <dbReference type="Proteomes" id="UP000516117"/>
    </source>
</evidence>
<protein>
    <submittedName>
        <fullName evidence="7">NfeD family protein</fullName>
    </submittedName>
</protein>
<dbReference type="InterPro" id="IPR012340">
    <property type="entry name" value="NA-bd_OB-fold"/>
</dbReference>